<dbReference type="PANTHER" id="PTHR20881:SF0">
    <property type="entry name" value="3-METHYL-2-OXOBUTANOATE HYDROXYMETHYLTRANSFERASE"/>
    <property type="match status" value="1"/>
</dbReference>
<dbReference type="CDD" id="cd06557">
    <property type="entry name" value="KPHMT-like"/>
    <property type="match status" value="1"/>
</dbReference>
<dbReference type="GO" id="GO:0015940">
    <property type="term" value="P:pantothenate biosynthetic process"/>
    <property type="evidence" value="ECO:0007669"/>
    <property type="project" value="InterPro"/>
</dbReference>
<dbReference type="EC" id="2.1.2.11" evidence="2"/>
<dbReference type="SUPFAM" id="SSF51621">
    <property type="entry name" value="Phosphoenolpyruvate/pyruvate domain"/>
    <property type="match status" value="1"/>
</dbReference>
<dbReference type="EMBL" id="UINC01003839">
    <property type="protein sequence ID" value="SVA09677.1"/>
    <property type="molecule type" value="Genomic_DNA"/>
</dbReference>
<keyword evidence="3" id="KW-0808">Transferase</keyword>
<evidence type="ECO:0000256" key="4">
    <source>
        <dbReference type="SAM" id="MobiDB-lite"/>
    </source>
</evidence>
<reference evidence="5" key="1">
    <citation type="submission" date="2018-05" db="EMBL/GenBank/DDBJ databases">
        <authorList>
            <person name="Lanie J.A."/>
            <person name="Ng W.-L."/>
            <person name="Kazmierczak K.M."/>
            <person name="Andrzejewski T.M."/>
            <person name="Davidsen T.M."/>
            <person name="Wayne K.J."/>
            <person name="Tettelin H."/>
            <person name="Glass J.I."/>
            <person name="Rusch D."/>
            <person name="Podicherti R."/>
            <person name="Tsui H.-C.T."/>
            <person name="Winkler M.E."/>
        </authorList>
    </citation>
    <scope>NUCLEOTIDE SEQUENCE</scope>
</reference>
<organism evidence="5">
    <name type="scientific">marine metagenome</name>
    <dbReference type="NCBI Taxonomy" id="408172"/>
    <lineage>
        <taxon>unclassified sequences</taxon>
        <taxon>metagenomes</taxon>
        <taxon>ecological metagenomes</taxon>
    </lineage>
</organism>
<dbReference type="PANTHER" id="PTHR20881">
    <property type="entry name" value="3-METHYL-2-OXOBUTANOATE HYDROXYMETHYLTRANSFERASE"/>
    <property type="match status" value="1"/>
</dbReference>
<dbReference type="Pfam" id="PF02548">
    <property type="entry name" value="Pantoate_transf"/>
    <property type="match status" value="1"/>
</dbReference>
<gene>
    <name evidence="5" type="ORF">METZ01_LOCUS62531</name>
</gene>
<dbReference type="AlphaFoldDB" id="A0A381T4W0"/>
<dbReference type="InterPro" id="IPR003700">
    <property type="entry name" value="Pantoate_hydroxy_MeTrfase"/>
</dbReference>
<evidence type="ECO:0000313" key="5">
    <source>
        <dbReference type="EMBL" id="SVA09677.1"/>
    </source>
</evidence>
<accession>A0A381T4W0</accession>
<dbReference type="Gene3D" id="3.20.20.60">
    <property type="entry name" value="Phosphoenolpyruvate-binding domains"/>
    <property type="match status" value="1"/>
</dbReference>
<name>A0A381T4W0_9ZZZZ</name>
<dbReference type="GO" id="GO:0000287">
    <property type="term" value="F:magnesium ion binding"/>
    <property type="evidence" value="ECO:0007669"/>
    <property type="project" value="TreeGrafter"/>
</dbReference>
<sequence>VAYHAAVAPIPVIPIGADRTCATAAAATSASPTATPRGCRLSSGTGPARPGSIPSAAVSEPPLGHAEFALEHGLGRGEPCRLSETRETPQTILQRKGREPIAALTAYDFAMARLLKDAEVPLLLVGDSLGMVVLGYPDTTHVTLEEMEHHVRAVARAKPRGLVVADLPFETYKTPAQAVESARRLVAAGAEAVKAEGGRTILPQLEAIHADGIPFLGHLGMLPQHVLDEGGYRIKGRDGAQREALLADAKALSQAGAFGIVLELVTPTVAAEITRLIDIPTIGIGSGENCDGQILVTTDLLGTSPDFIPKHAQPVELIRERMIDIIRGWRENLTEPTNE</sequence>
<dbReference type="InterPro" id="IPR015813">
    <property type="entry name" value="Pyrv/PenolPyrv_kinase-like_dom"/>
</dbReference>
<dbReference type="NCBIfam" id="NF001452">
    <property type="entry name" value="PRK00311.1"/>
    <property type="match status" value="1"/>
</dbReference>
<protein>
    <recommendedName>
        <fullName evidence="2">3-methyl-2-oxobutanoate hydroxymethyltransferase</fullName>
        <ecNumber evidence="2">2.1.2.11</ecNumber>
    </recommendedName>
</protein>
<dbReference type="InterPro" id="IPR040442">
    <property type="entry name" value="Pyrv_kinase-like_dom_sf"/>
</dbReference>
<dbReference type="GO" id="GO:0003864">
    <property type="term" value="F:3-methyl-2-oxobutanoate hydroxymethyltransferase activity"/>
    <property type="evidence" value="ECO:0007669"/>
    <property type="project" value="UniProtKB-EC"/>
</dbReference>
<evidence type="ECO:0000256" key="3">
    <source>
        <dbReference type="ARBA" id="ARBA00022679"/>
    </source>
</evidence>
<evidence type="ECO:0000256" key="1">
    <source>
        <dbReference type="ARBA" id="ARBA00008676"/>
    </source>
</evidence>
<feature type="non-terminal residue" evidence="5">
    <location>
        <position position="1"/>
    </location>
</feature>
<feature type="region of interest" description="Disordered" evidence="4">
    <location>
        <begin position="32"/>
        <end position="60"/>
    </location>
</feature>
<proteinExistence type="inferred from homology"/>
<dbReference type="NCBIfam" id="TIGR00222">
    <property type="entry name" value="panB"/>
    <property type="match status" value="1"/>
</dbReference>
<evidence type="ECO:0000256" key="2">
    <source>
        <dbReference type="ARBA" id="ARBA00012618"/>
    </source>
</evidence>
<comment type="similarity">
    <text evidence="1">Belongs to the PanB family.</text>
</comment>
<dbReference type="HAMAP" id="MF_00156">
    <property type="entry name" value="PanB"/>
    <property type="match status" value="1"/>
</dbReference>